<dbReference type="InterPro" id="IPR017871">
    <property type="entry name" value="ABC_transporter-like_CS"/>
</dbReference>
<organism evidence="6 7">
    <name type="scientific">Synechocystis sp. (strain ATCC 27184 / PCC 6803 / Kazusa)</name>
    <dbReference type="NCBI Taxonomy" id="1111708"/>
    <lineage>
        <taxon>Bacteria</taxon>
        <taxon>Bacillati</taxon>
        <taxon>Cyanobacteriota</taxon>
        <taxon>Cyanophyceae</taxon>
        <taxon>Synechococcales</taxon>
        <taxon>Merismopediaceae</taxon>
        <taxon>Synechocystis</taxon>
    </lineage>
</organism>
<dbReference type="GO" id="GO:0016887">
    <property type="term" value="F:ATP hydrolysis activity"/>
    <property type="evidence" value="ECO:0007669"/>
    <property type="project" value="InterPro"/>
</dbReference>
<reference evidence="6 7" key="1">
    <citation type="journal article" date="1995" name="DNA Res.">
        <title>Sequence analysis of the genome of the unicellular cyanobacterium Synechocystis sp. strain PCC6803. I. Sequence features in the 1 Mb region from map positions 64% to 92% of the genome.</title>
        <authorList>
            <person name="Kaneko T."/>
            <person name="Tanaka A."/>
            <person name="Sato S."/>
            <person name="Kotani H."/>
            <person name="Sazuka T."/>
            <person name="Miyajima N."/>
            <person name="Sugiura M."/>
            <person name="Tabata S."/>
        </authorList>
    </citation>
    <scope>NUCLEOTIDE SEQUENCE [LARGE SCALE GENOMIC DNA]</scope>
    <source>
        <strain evidence="7">ATCC 27184 / PCC 6803 / Kazusa</strain>
    </source>
</reference>
<keyword evidence="2" id="KW-0813">Transport</keyword>
<name>P73220_SYNY3</name>
<dbReference type="FunFam" id="3.40.50.300:FF:000016">
    <property type="entry name" value="Oligopeptide ABC transporter ATP-binding component"/>
    <property type="match status" value="1"/>
</dbReference>
<evidence type="ECO:0000313" key="7">
    <source>
        <dbReference type="Proteomes" id="UP000001425"/>
    </source>
</evidence>
<dbReference type="PROSITE" id="PS00211">
    <property type="entry name" value="ABC_TRANSPORTER_1"/>
    <property type="match status" value="2"/>
</dbReference>
<dbReference type="EnsemblBacteria" id="BAA17247">
    <property type="protein sequence ID" value="BAA17247"/>
    <property type="gene ID" value="BAA17247"/>
</dbReference>
<dbReference type="PANTHER" id="PTHR43776">
    <property type="entry name" value="TRANSPORT ATP-BINDING PROTEIN"/>
    <property type="match status" value="1"/>
</dbReference>
<evidence type="ECO:0000256" key="1">
    <source>
        <dbReference type="ARBA" id="ARBA00005417"/>
    </source>
</evidence>
<keyword evidence="7" id="KW-1185">Reference proteome</keyword>
<dbReference type="SMART" id="SM00382">
    <property type="entry name" value="AAA"/>
    <property type="match status" value="2"/>
</dbReference>
<proteinExistence type="inferred from homology"/>
<dbReference type="InterPro" id="IPR050319">
    <property type="entry name" value="ABC_transp_ATP-bind"/>
</dbReference>
<dbReference type="Proteomes" id="UP000001425">
    <property type="component" value="Chromosome"/>
</dbReference>
<dbReference type="PIR" id="S75333">
    <property type="entry name" value="S75333"/>
</dbReference>
<dbReference type="FunCoup" id="P73220">
    <property type="interactions" value="272"/>
</dbReference>
<sequence length="650" mass="72879">MANLRTHFVCFDDVPAKELSPPAVSDFPRLQTSMNDLILAVRQLEIAFPDADTREKLLAVKGVDFELERGEILGIVGESGSGKSVTSLGIMGLVPKPGWVEPSSEIDFFAQAQSSPVNLVALPEGDKRQYRGGKIAMIFQEPMSSLNPVYTIGFQIIEAIRLHQNVTQEEAQNQAIALLQEVRVLPKDEVLEEEFLAQEQAQPRGKVTQNLASYIQQRKQSFLKRYPHELSGGQLQRVMIAMAISANPRLLIADEPTTALDVTVQAEILRLLRDLCKQHQEMSLIFISHDLGVINEIADRVAVMYRGEIVEQGLKEQILHSPQHPYTKGLLACRPRLEIQLDHLPTVGDFLNADGPPPSYQVITPAQESDRLAQLQAKPPLLEVQNLTVSYGQGGLFGKKSVFKAVNDVSFQVYPGETLGLVGESGCGKSTLARALLRLTPIQTGRIIFDGQNVAALPEKSQQWRRLRREMQIIFQNPYNSLNPRMTIGRAIQEPLIIHEPKQSTKQQRQRVAELLERVGISPQWFNRYPHELSGGQRQRICIARALALNPRFIICDESVSALDVSVQAQVLNLLKELQRDLQLTYIFISHDLSVVRFMGDRIMVMNRGQLAEPINTAQEIIENPQSAYTKKLIQSIPRFPETLNWLQSA</sequence>
<dbReference type="NCBIfam" id="NF007739">
    <property type="entry name" value="PRK10419.1"/>
    <property type="match status" value="3"/>
</dbReference>
<dbReference type="Gene3D" id="3.40.50.300">
    <property type="entry name" value="P-loop containing nucleotide triphosphate hydrolases"/>
    <property type="match status" value="2"/>
</dbReference>
<dbReference type="InterPro" id="IPR003593">
    <property type="entry name" value="AAA+_ATPase"/>
</dbReference>
<dbReference type="PROSITE" id="PS50893">
    <property type="entry name" value="ABC_TRANSPORTER_2"/>
    <property type="match status" value="2"/>
</dbReference>
<dbReference type="GO" id="GO:0005524">
    <property type="term" value="F:ATP binding"/>
    <property type="evidence" value="ECO:0007669"/>
    <property type="project" value="UniProtKB-KW"/>
</dbReference>
<dbReference type="GO" id="GO:0022857">
    <property type="term" value="F:transmembrane transporter activity"/>
    <property type="evidence" value="ECO:0000318"/>
    <property type="project" value="GO_Central"/>
</dbReference>
<dbReference type="InterPro" id="IPR003439">
    <property type="entry name" value="ABC_transporter-like_ATP-bd"/>
</dbReference>
<gene>
    <name evidence="6" type="ordered locus">sll1927</name>
</gene>
<dbReference type="GO" id="GO:0005886">
    <property type="term" value="C:plasma membrane"/>
    <property type="evidence" value="ECO:0000318"/>
    <property type="project" value="GO_Central"/>
</dbReference>
<evidence type="ECO:0000256" key="4">
    <source>
        <dbReference type="ARBA" id="ARBA00022840"/>
    </source>
</evidence>
<evidence type="ECO:0000259" key="5">
    <source>
        <dbReference type="PROSITE" id="PS50893"/>
    </source>
</evidence>
<comment type="similarity">
    <text evidence="1">Belongs to the ABC transporter superfamily.</text>
</comment>
<feature type="domain" description="ABC transporter" evidence="5">
    <location>
        <begin position="41"/>
        <end position="331"/>
    </location>
</feature>
<dbReference type="NCBIfam" id="NF008453">
    <property type="entry name" value="PRK11308.1"/>
    <property type="match status" value="3"/>
</dbReference>
<reference evidence="6 7" key="2">
    <citation type="journal article" date="1996" name="DNA Res.">
        <title>Sequence analysis of the genome of the unicellular cyanobacterium Synechocystis sp. strain PCC6803. II. Sequence determination of the entire genome and assignment of potential protein-coding regions.</title>
        <authorList>
            <person name="Kaneko T."/>
            <person name="Sato S."/>
            <person name="Kotani H."/>
            <person name="Tanaka A."/>
            <person name="Asamizu E."/>
            <person name="Nakamura Y."/>
            <person name="Miyajima N."/>
            <person name="Hirosawa M."/>
            <person name="Sugiura M."/>
            <person name="Sasamoto S."/>
            <person name="Kimura T."/>
            <person name="Hosouchi T."/>
            <person name="Matsuno A."/>
            <person name="Muraki A."/>
            <person name="Nakazaki N."/>
            <person name="Naruo K."/>
            <person name="Okumura S."/>
            <person name="Shimpo S."/>
            <person name="Takeuchi C."/>
            <person name="Wada T."/>
            <person name="Watanabe A."/>
            <person name="Yamada M."/>
            <person name="Yasuda M."/>
            <person name="Tabata S."/>
        </authorList>
    </citation>
    <scope>NUCLEOTIDE SEQUENCE [LARGE SCALE GENOMIC DNA]</scope>
    <source>
        <strain evidence="7">ATCC 27184 / PCC 6803 / Kazusa</strain>
    </source>
</reference>
<dbReference type="PANTHER" id="PTHR43776:SF7">
    <property type="entry name" value="D,D-DIPEPTIDE TRANSPORT ATP-BINDING PROTEIN DDPF-RELATED"/>
    <property type="match status" value="1"/>
</dbReference>
<dbReference type="InParanoid" id="P73220"/>
<protein>
    <submittedName>
        <fullName evidence="6">ABC transporter</fullName>
    </submittedName>
</protein>
<dbReference type="PhylomeDB" id="P73220"/>
<dbReference type="Pfam" id="PF00005">
    <property type="entry name" value="ABC_tran"/>
    <property type="match status" value="2"/>
</dbReference>
<accession>P73220</accession>
<dbReference type="GO" id="GO:0015833">
    <property type="term" value="P:peptide transport"/>
    <property type="evidence" value="ECO:0007669"/>
    <property type="project" value="InterPro"/>
</dbReference>
<dbReference type="KEGG" id="syn:sll1927"/>
<dbReference type="EMBL" id="BA000022">
    <property type="protein sequence ID" value="BAA17247.1"/>
    <property type="molecule type" value="Genomic_DNA"/>
</dbReference>
<dbReference type="STRING" id="1148.gene:10498110"/>
<dbReference type="AlphaFoldDB" id="P73220"/>
<dbReference type="SUPFAM" id="SSF52540">
    <property type="entry name" value="P-loop containing nucleoside triphosphate hydrolases"/>
    <property type="match status" value="2"/>
</dbReference>
<dbReference type="eggNOG" id="COG4172">
    <property type="taxonomic scope" value="Bacteria"/>
</dbReference>
<keyword evidence="3" id="KW-0547">Nucleotide-binding</keyword>
<feature type="domain" description="ABC transporter" evidence="5">
    <location>
        <begin position="382"/>
        <end position="634"/>
    </location>
</feature>
<dbReference type="Pfam" id="PF08352">
    <property type="entry name" value="oligo_HPY"/>
    <property type="match status" value="2"/>
</dbReference>
<evidence type="ECO:0000256" key="2">
    <source>
        <dbReference type="ARBA" id="ARBA00022448"/>
    </source>
</evidence>
<evidence type="ECO:0000313" key="6">
    <source>
        <dbReference type="EMBL" id="BAA17247.1"/>
    </source>
</evidence>
<evidence type="ECO:0000256" key="3">
    <source>
        <dbReference type="ARBA" id="ARBA00022741"/>
    </source>
</evidence>
<dbReference type="InterPro" id="IPR013563">
    <property type="entry name" value="Oligopep_ABC_C"/>
</dbReference>
<dbReference type="InterPro" id="IPR027417">
    <property type="entry name" value="P-loop_NTPase"/>
</dbReference>
<dbReference type="CDD" id="cd03257">
    <property type="entry name" value="ABC_NikE_OppD_transporters"/>
    <property type="match status" value="2"/>
</dbReference>
<keyword evidence="4" id="KW-0067">ATP-binding</keyword>
<dbReference type="PaxDb" id="1148-1652324"/>